<reference evidence="1 2" key="1">
    <citation type="submission" date="2018-06" db="EMBL/GenBank/DDBJ databases">
        <title>Freshwater and sediment microbial communities from various areas in North America, analyzing microbe dynamics in response to fracking.</title>
        <authorList>
            <person name="Lamendella R."/>
        </authorList>
    </citation>
    <scope>NUCLEOTIDE SEQUENCE [LARGE SCALE GENOMIC DNA]</scope>
    <source>
        <strain evidence="1 2">3b_TX</strain>
    </source>
</reference>
<dbReference type="AlphaFoldDB" id="A0A366IKS9"/>
<proteinExistence type="predicted"/>
<accession>A0A366IKS9</accession>
<evidence type="ECO:0000313" key="2">
    <source>
        <dbReference type="Proteomes" id="UP000253509"/>
    </source>
</evidence>
<keyword evidence="2" id="KW-1185">Reference proteome</keyword>
<sequence>MEIKFNCGATVNAPPLLVEDVHTEHDRYCHHCPPDTFSLRRDSVWESRVASALTRWESL</sequence>
<organism evidence="1 2">
    <name type="scientific">Brevibacterium celere</name>
    <dbReference type="NCBI Taxonomy" id="225845"/>
    <lineage>
        <taxon>Bacteria</taxon>
        <taxon>Bacillati</taxon>
        <taxon>Actinomycetota</taxon>
        <taxon>Actinomycetes</taxon>
        <taxon>Micrococcales</taxon>
        <taxon>Brevibacteriaceae</taxon>
        <taxon>Brevibacterium</taxon>
    </lineage>
</organism>
<protein>
    <submittedName>
        <fullName evidence="1">Uncharacterized protein</fullName>
    </submittedName>
</protein>
<comment type="caution">
    <text evidence="1">The sequence shown here is derived from an EMBL/GenBank/DDBJ whole genome shotgun (WGS) entry which is preliminary data.</text>
</comment>
<name>A0A366IKS9_9MICO</name>
<gene>
    <name evidence="1" type="ORF">DFO65_103317</name>
</gene>
<dbReference type="Proteomes" id="UP000253509">
    <property type="component" value="Unassembled WGS sequence"/>
</dbReference>
<dbReference type="EMBL" id="QNSB01000003">
    <property type="protein sequence ID" value="RBP73022.1"/>
    <property type="molecule type" value="Genomic_DNA"/>
</dbReference>
<evidence type="ECO:0000313" key="1">
    <source>
        <dbReference type="EMBL" id="RBP73022.1"/>
    </source>
</evidence>